<dbReference type="KEGG" id="tet:TTHERM_01085580"/>
<accession>Q22BR2</accession>
<gene>
    <name evidence="2" type="ORF">TTHERM_01085580</name>
</gene>
<keyword evidence="1" id="KW-0812">Transmembrane</keyword>
<dbReference type="Proteomes" id="UP000009168">
    <property type="component" value="Unassembled WGS sequence"/>
</dbReference>
<dbReference type="OrthoDB" id="302623at2759"/>
<feature type="transmembrane region" description="Helical" evidence="1">
    <location>
        <begin position="27"/>
        <end position="48"/>
    </location>
</feature>
<reference evidence="3" key="1">
    <citation type="journal article" date="2006" name="PLoS Biol.">
        <title>Macronuclear genome sequence of the ciliate Tetrahymena thermophila, a model eukaryote.</title>
        <authorList>
            <person name="Eisen J.A."/>
            <person name="Coyne R.S."/>
            <person name="Wu M."/>
            <person name="Wu D."/>
            <person name="Thiagarajan M."/>
            <person name="Wortman J.R."/>
            <person name="Badger J.H."/>
            <person name="Ren Q."/>
            <person name="Amedeo P."/>
            <person name="Jones K.M."/>
            <person name="Tallon L.J."/>
            <person name="Delcher A.L."/>
            <person name="Salzberg S.L."/>
            <person name="Silva J.C."/>
            <person name="Haas B.J."/>
            <person name="Majoros W.H."/>
            <person name="Farzad M."/>
            <person name="Carlton J.M."/>
            <person name="Smith R.K. Jr."/>
            <person name="Garg J."/>
            <person name="Pearlman R.E."/>
            <person name="Karrer K.M."/>
            <person name="Sun L."/>
            <person name="Manning G."/>
            <person name="Elde N.C."/>
            <person name="Turkewitz A.P."/>
            <person name="Asai D.J."/>
            <person name="Wilkes D.E."/>
            <person name="Wang Y."/>
            <person name="Cai H."/>
            <person name="Collins K."/>
            <person name="Stewart B.A."/>
            <person name="Lee S.R."/>
            <person name="Wilamowska K."/>
            <person name="Weinberg Z."/>
            <person name="Ruzzo W.L."/>
            <person name="Wloga D."/>
            <person name="Gaertig J."/>
            <person name="Frankel J."/>
            <person name="Tsao C.-C."/>
            <person name="Gorovsky M.A."/>
            <person name="Keeling P.J."/>
            <person name="Waller R.F."/>
            <person name="Patron N.J."/>
            <person name="Cherry J.M."/>
            <person name="Stover N.A."/>
            <person name="Krieger C.J."/>
            <person name="del Toro C."/>
            <person name="Ryder H.F."/>
            <person name="Williamson S.C."/>
            <person name="Barbeau R.A."/>
            <person name="Hamilton E.P."/>
            <person name="Orias E."/>
        </authorList>
    </citation>
    <scope>NUCLEOTIDE SEQUENCE [LARGE SCALE GENOMIC DNA]</scope>
    <source>
        <strain evidence="3">SB210</strain>
    </source>
</reference>
<dbReference type="AlphaFoldDB" id="Q22BR2"/>
<evidence type="ECO:0000256" key="1">
    <source>
        <dbReference type="SAM" id="Phobius"/>
    </source>
</evidence>
<keyword evidence="1" id="KW-0472">Membrane</keyword>
<dbReference type="RefSeq" id="XP_001030390.2">
    <property type="nucleotide sequence ID" value="XM_001030390.2"/>
</dbReference>
<sequence>MSLLKYDLFSSKFYMNVGGQQIRKGTIFGLTLSILIVGLATSYFIYILEQYFTNGIEPNYREQSFISQGQINITLDNSLFGFRFEYDVNKSIQLLEKQQNKTYLVFIALFFYNDNDFYQNIQLDINECTDENLKGYYCLDYSKVANYSLTLSTIDNIQSQIQVFTYGCLDLDKLKTTIPDNCASQTDIDQIVNGLNAGQRLKLLTSQYNVTSELRQINFRNSFIYTTADQYILSTFKTQKQITQIKQGYFVQSQTSFSSPIQYDLQNQVLDRQYALKQVGEGPYLQISITMDEIVQQIQVQYSTLPQVLAQVNSTIAALMLVGILGKKFSQSSLRNDFFLILLKNVFQEKYFEMLKINKFLEKRDLDEQNLVYQKNLSQQQIEENLERLEKNENTTILIPTNNYKFKQEFQKKANDEVSNTYLYDACQDEGKQIDTTFTVQKKIDYQQIEVSQKEIFSDKKSTTDQIGLNKEDSIKYLNEKCNLSVDDQTRSVNGSMNLRNKNRNV</sequence>
<dbReference type="GeneID" id="7823069"/>
<keyword evidence="3" id="KW-1185">Reference proteome</keyword>
<organism evidence="2 3">
    <name type="scientific">Tetrahymena thermophila (strain SB210)</name>
    <dbReference type="NCBI Taxonomy" id="312017"/>
    <lineage>
        <taxon>Eukaryota</taxon>
        <taxon>Sar</taxon>
        <taxon>Alveolata</taxon>
        <taxon>Ciliophora</taxon>
        <taxon>Intramacronucleata</taxon>
        <taxon>Oligohymenophorea</taxon>
        <taxon>Hymenostomatida</taxon>
        <taxon>Tetrahymenina</taxon>
        <taxon>Tetrahymenidae</taxon>
        <taxon>Tetrahymena</taxon>
    </lineage>
</organism>
<dbReference type="InParanoid" id="Q22BR2"/>
<dbReference type="EMBL" id="GG662500">
    <property type="protein sequence ID" value="EAR82727.2"/>
    <property type="molecule type" value="Genomic_DNA"/>
</dbReference>
<evidence type="ECO:0000313" key="2">
    <source>
        <dbReference type="EMBL" id="EAR82727.2"/>
    </source>
</evidence>
<name>Q22BR2_TETTS</name>
<dbReference type="HOGENOM" id="CLU_013044_2_1_1"/>
<keyword evidence="1" id="KW-1133">Transmembrane helix</keyword>
<proteinExistence type="predicted"/>
<evidence type="ECO:0000313" key="3">
    <source>
        <dbReference type="Proteomes" id="UP000009168"/>
    </source>
</evidence>
<protein>
    <submittedName>
        <fullName evidence="2">AMP-binding enzyme family protein</fullName>
    </submittedName>
</protein>